<dbReference type="RefSeq" id="WP_116224225.1">
    <property type="nucleotide sequence ID" value="NZ_AP018437.1"/>
</dbReference>
<dbReference type="Pfam" id="PF00534">
    <property type="entry name" value="Glycos_transf_1"/>
    <property type="match status" value="1"/>
</dbReference>
<reference evidence="3 4" key="1">
    <citation type="submission" date="2018-08" db="EMBL/GenBank/DDBJ databases">
        <title>Genomic Encyclopedia of Type Strains, Phase IV (KMG-IV): sequencing the most valuable type-strain genomes for metagenomic binning, comparative biology and taxonomic classification.</title>
        <authorList>
            <person name="Goeker M."/>
        </authorList>
    </citation>
    <scope>NUCLEOTIDE SEQUENCE [LARGE SCALE GENOMIC DNA]</scope>
    <source>
        <strain evidence="3 4">DSM 23923</strain>
    </source>
</reference>
<dbReference type="CDD" id="cd03801">
    <property type="entry name" value="GT4_PimA-like"/>
    <property type="match status" value="1"/>
</dbReference>
<dbReference type="PANTHER" id="PTHR12526:SF635">
    <property type="entry name" value="GLYCOSYL TRANSFERASE GROUP 1"/>
    <property type="match status" value="1"/>
</dbReference>
<accession>A0A347ZSR5</accession>
<dbReference type="SUPFAM" id="SSF53756">
    <property type="entry name" value="UDP-Glycosyltransferase/glycogen phosphorylase"/>
    <property type="match status" value="1"/>
</dbReference>
<proteinExistence type="predicted"/>
<feature type="domain" description="Glycosyl transferase family 1" evidence="1">
    <location>
        <begin position="187"/>
        <end position="363"/>
    </location>
</feature>
<protein>
    <submittedName>
        <fullName evidence="3">Glycosyltransferase involved in cell wall biosynthesis</fullName>
    </submittedName>
</protein>
<dbReference type="EMBL" id="QUMS01000001">
    <property type="protein sequence ID" value="REG11081.1"/>
    <property type="molecule type" value="Genomic_DNA"/>
</dbReference>
<dbReference type="Pfam" id="PF13439">
    <property type="entry name" value="Glyco_transf_4"/>
    <property type="match status" value="1"/>
</dbReference>
<dbReference type="GO" id="GO:0016757">
    <property type="term" value="F:glycosyltransferase activity"/>
    <property type="evidence" value="ECO:0007669"/>
    <property type="project" value="InterPro"/>
</dbReference>
<sequence length="387" mass="44075">MKILIELTYYRPHTSGLTIYAERLATALAKRGHQVTILTSQYDKALPREEMMDGVRVVRVPVLLRISKGVIMPTLGITASRMVKENDVVHLHLPQFDAAGFAFRGRQHKKATVITYHCDLLMPKGIFNWVVNQVVHLMNRIAAFYTDRIVAYTQDYAEHSPYLSSYTDKLEVINPPVIVPEITAETIERFRQEHNPDDNHPVIGMAARFATEKGVEVLLNASEEILRDYPKAEFWFAGPYENIMGEQHYFERLRPKIEALQQAGHWKFLGLLSPEVMAAFYPNLDILTIPSLNSTESFGLVQIEAMMNGVPVISSNLPGVRQPVLRHQMGRVIPIGDSSALAQAVRELVKEKKSYSDRRAAIREMYAPDTIAQKYEDLFKRIQTEIQ</sequence>
<dbReference type="OrthoDB" id="9811902at2"/>
<gene>
    <name evidence="3" type="ORF">DFR64_0954</name>
</gene>
<keyword evidence="3" id="KW-0808">Transferase</keyword>
<evidence type="ECO:0000259" key="2">
    <source>
        <dbReference type="Pfam" id="PF13439"/>
    </source>
</evidence>
<comment type="caution">
    <text evidence="3">The sequence shown here is derived from an EMBL/GenBank/DDBJ whole genome shotgun (WGS) entry which is preliminary data.</text>
</comment>
<dbReference type="AlphaFoldDB" id="A0A347ZSR5"/>
<dbReference type="InterPro" id="IPR028098">
    <property type="entry name" value="Glyco_trans_4-like_N"/>
</dbReference>
<dbReference type="InterPro" id="IPR001296">
    <property type="entry name" value="Glyco_trans_1"/>
</dbReference>
<evidence type="ECO:0000313" key="3">
    <source>
        <dbReference type="EMBL" id="REG11081.1"/>
    </source>
</evidence>
<dbReference type="Proteomes" id="UP000256388">
    <property type="component" value="Unassembled WGS sequence"/>
</dbReference>
<organism evidence="3 4">
    <name type="scientific">Pelolinea submarina</name>
    <dbReference type="NCBI Taxonomy" id="913107"/>
    <lineage>
        <taxon>Bacteria</taxon>
        <taxon>Bacillati</taxon>
        <taxon>Chloroflexota</taxon>
        <taxon>Anaerolineae</taxon>
        <taxon>Anaerolineales</taxon>
        <taxon>Anaerolineaceae</taxon>
        <taxon>Pelolinea</taxon>
    </lineage>
</organism>
<dbReference type="PANTHER" id="PTHR12526">
    <property type="entry name" value="GLYCOSYLTRANSFERASE"/>
    <property type="match status" value="1"/>
</dbReference>
<name>A0A347ZSR5_9CHLR</name>
<evidence type="ECO:0000259" key="1">
    <source>
        <dbReference type="Pfam" id="PF00534"/>
    </source>
</evidence>
<dbReference type="Gene3D" id="3.40.50.2000">
    <property type="entry name" value="Glycogen Phosphorylase B"/>
    <property type="match status" value="2"/>
</dbReference>
<evidence type="ECO:0000313" key="4">
    <source>
        <dbReference type="Proteomes" id="UP000256388"/>
    </source>
</evidence>
<feature type="domain" description="Glycosyltransferase subfamily 4-like N-terminal" evidence="2">
    <location>
        <begin position="15"/>
        <end position="177"/>
    </location>
</feature>
<keyword evidence="4" id="KW-1185">Reference proteome</keyword>